<evidence type="ECO:0000313" key="1">
    <source>
        <dbReference type="EMBL" id="KAL0068242.1"/>
    </source>
</evidence>
<keyword evidence="2" id="KW-1185">Reference proteome</keyword>
<name>A0ABR3A4C5_9AGAR</name>
<evidence type="ECO:0000313" key="2">
    <source>
        <dbReference type="Proteomes" id="UP001437256"/>
    </source>
</evidence>
<dbReference type="PANTHER" id="PTHR48312:SF1">
    <property type="entry name" value="SULFOTRANSFERASE"/>
    <property type="match status" value="1"/>
</dbReference>
<dbReference type="Pfam" id="PF13469">
    <property type="entry name" value="Sulfotransfer_3"/>
    <property type="match status" value="1"/>
</dbReference>
<gene>
    <name evidence="1" type="ORF">AAF712_004627</name>
</gene>
<sequence length="280" mass="31782">MTIEQQRPLRIFLLATPRTRSNLLIQLLGSHPSIVEQQYPFSNAYHFGPERQFSRDIDLGSTGKLEDFSAETYQHAFNELKTSLKKVEGEALAEKPSTNMTLLPDEDLLAFTPVFIIRHPARAFPSSLRAHSRSTGGDAFDADFPANATFKISRDLLDWYNASRERSSRAPVVIDGDKLVNDTKGQMKTLCERLGLNEDGIKYQWESKEDHGWGKVWDAYYEGIQNSTGVVQTKETLTPPLLDEEVEKWTKEWNPEVAGKLKEMVVSAMDDYDHLLKSSI</sequence>
<dbReference type="Gene3D" id="3.40.50.300">
    <property type="entry name" value="P-loop containing nucleotide triphosphate hydrolases"/>
    <property type="match status" value="1"/>
</dbReference>
<dbReference type="PANTHER" id="PTHR48312">
    <property type="match status" value="1"/>
</dbReference>
<dbReference type="InterPro" id="IPR027417">
    <property type="entry name" value="P-loop_NTPase"/>
</dbReference>
<dbReference type="SUPFAM" id="SSF52540">
    <property type="entry name" value="P-loop containing nucleoside triphosphate hydrolases"/>
    <property type="match status" value="1"/>
</dbReference>
<organism evidence="1 2">
    <name type="scientific">Marasmius tenuissimus</name>
    <dbReference type="NCBI Taxonomy" id="585030"/>
    <lineage>
        <taxon>Eukaryota</taxon>
        <taxon>Fungi</taxon>
        <taxon>Dikarya</taxon>
        <taxon>Basidiomycota</taxon>
        <taxon>Agaricomycotina</taxon>
        <taxon>Agaricomycetes</taxon>
        <taxon>Agaricomycetidae</taxon>
        <taxon>Agaricales</taxon>
        <taxon>Marasmiineae</taxon>
        <taxon>Marasmiaceae</taxon>
        <taxon>Marasmius</taxon>
    </lineage>
</organism>
<dbReference type="EMBL" id="JBBXMP010000019">
    <property type="protein sequence ID" value="KAL0068242.1"/>
    <property type="molecule type" value="Genomic_DNA"/>
</dbReference>
<comment type="caution">
    <text evidence="1">The sequence shown here is derived from an EMBL/GenBank/DDBJ whole genome shotgun (WGS) entry which is preliminary data.</text>
</comment>
<reference evidence="1 2" key="1">
    <citation type="submission" date="2024-05" db="EMBL/GenBank/DDBJ databases">
        <title>A draft genome resource for the thread blight pathogen Marasmius tenuissimus strain MS-2.</title>
        <authorList>
            <person name="Yulfo-Soto G.E."/>
            <person name="Baruah I.K."/>
            <person name="Amoako-Attah I."/>
            <person name="Bukari Y."/>
            <person name="Meinhardt L.W."/>
            <person name="Bailey B.A."/>
            <person name="Cohen S.P."/>
        </authorList>
    </citation>
    <scope>NUCLEOTIDE SEQUENCE [LARGE SCALE GENOMIC DNA]</scope>
    <source>
        <strain evidence="1 2">MS-2</strain>
    </source>
</reference>
<dbReference type="Proteomes" id="UP001437256">
    <property type="component" value="Unassembled WGS sequence"/>
</dbReference>
<protein>
    <recommendedName>
        <fullName evidence="3">Sulfotransferase</fullName>
    </recommendedName>
</protein>
<evidence type="ECO:0008006" key="3">
    <source>
        <dbReference type="Google" id="ProtNLM"/>
    </source>
</evidence>
<accession>A0ABR3A4C5</accession>
<proteinExistence type="predicted"/>